<comment type="pathway">
    <text evidence="8 14">Sulfur metabolism; hydrogen sulfide biosynthesis; sulfite from sulfate.</text>
</comment>
<evidence type="ECO:0000256" key="10">
    <source>
        <dbReference type="ARBA" id="ARBA00029514"/>
    </source>
</evidence>
<name>A0A1S2N7S6_9BURK</name>
<keyword evidence="5 14" id="KW-0408">Iron</keyword>
<evidence type="ECO:0000256" key="1">
    <source>
        <dbReference type="ARBA" id="ARBA00009732"/>
    </source>
</evidence>
<dbReference type="NCBIfam" id="NF002537">
    <property type="entry name" value="PRK02090.1"/>
    <property type="match status" value="1"/>
</dbReference>
<dbReference type="InterPro" id="IPR014729">
    <property type="entry name" value="Rossmann-like_a/b/a_fold"/>
</dbReference>
<keyword evidence="6 14" id="KW-0411">Iron-sulfur</keyword>
<dbReference type="GO" id="GO:0051539">
    <property type="term" value="F:4 iron, 4 sulfur cluster binding"/>
    <property type="evidence" value="ECO:0007669"/>
    <property type="project" value="UniProtKB-UniRule"/>
</dbReference>
<comment type="function">
    <text evidence="7 14">Catalyzes the formation of sulfite from adenosine 5'-phosphosulfate (APS) using thioredoxin as an electron donor.</text>
</comment>
<evidence type="ECO:0000256" key="2">
    <source>
        <dbReference type="ARBA" id="ARBA00022490"/>
    </source>
</evidence>
<evidence type="ECO:0000256" key="7">
    <source>
        <dbReference type="ARBA" id="ARBA00024298"/>
    </source>
</evidence>
<evidence type="ECO:0000256" key="9">
    <source>
        <dbReference type="ARBA" id="ARBA00024386"/>
    </source>
</evidence>
<dbReference type="GO" id="GO:0070814">
    <property type="term" value="P:hydrogen sulfide biosynthetic process"/>
    <property type="evidence" value="ECO:0007669"/>
    <property type="project" value="UniProtKB-UniRule"/>
</dbReference>
<evidence type="ECO:0000256" key="14">
    <source>
        <dbReference type="HAMAP-Rule" id="MF_00063"/>
    </source>
</evidence>
<evidence type="ECO:0000256" key="12">
    <source>
        <dbReference type="ARBA" id="ARBA00032041"/>
    </source>
</evidence>
<proteinExistence type="inferred from homology"/>
<evidence type="ECO:0000256" key="4">
    <source>
        <dbReference type="ARBA" id="ARBA00023002"/>
    </source>
</evidence>
<dbReference type="Gene3D" id="3.40.50.620">
    <property type="entry name" value="HUPs"/>
    <property type="match status" value="1"/>
</dbReference>
<feature type="active site" description="Nucleophile; cysteine thiosulfonate intermediate" evidence="14">
    <location>
        <position position="221"/>
    </location>
</feature>
<evidence type="ECO:0000256" key="11">
    <source>
        <dbReference type="ARBA" id="ARBA00030894"/>
    </source>
</evidence>
<feature type="binding site" evidence="14">
    <location>
        <position position="196"/>
    </location>
    <ligand>
        <name>[4Fe-4S] cluster</name>
        <dbReference type="ChEBI" id="CHEBI:49883"/>
    </ligand>
</feature>
<dbReference type="NCBIfam" id="TIGR00434">
    <property type="entry name" value="cysH"/>
    <property type="match status" value="1"/>
</dbReference>
<dbReference type="NCBIfam" id="TIGR02055">
    <property type="entry name" value="APS_reductase"/>
    <property type="match status" value="1"/>
</dbReference>
<dbReference type="GO" id="GO:0019379">
    <property type="term" value="P:sulfate assimilation, phosphoadenylyl sulfate reduction by phosphoadenylyl-sulfate reductase (thioredoxin)"/>
    <property type="evidence" value="ECO:0007669"/>
    <property type="project" value="UniProtKB-UniRule"/>
</dbReference>
<comment type="subcellular location">
    <subcellularLocation>
        <location evidence="14">Cytoplasm</location>
    </subcellularLocation>
</comment>
<sequence>MSDLHHRVEETHAILTRIARDFTPAVFASSLAAEDMVLTDLILKAKLPIAIFSLETGRLHAETLSMVERVKEAYDYDIALYRPQPEAVERYVADHGLNAFYDSVEMRKECCRIRKVEPLGRALAGKRAWITGQRRAQSSTRAELAVQEDDAAHGMQKFNPLADWSEQNVWDYLRSNDVPYNALHERGYPSIGCEPCTRAIQPGEDVRAGRWWWENPESKECGLHVVDGKLIRIKSVAA</sequence>
<evidence type="ECO:0000256" key="3">
    <source>
        <dbReference type="ARBA" id="ARBA00022723"/>
    </source>
</evidence>
<evidence type="ECO:0000259" key="15">
    <source>
        <dbReference type="Pfam" id="PF01507"/>
    </source>
</evidence>
<organism evidence="16 17">
    <name type="scientific">Massilia timonae</name>
    <dbReference type="NCBI Taxonomy" id="47229"/>
    <lineage>
        <taxon>Bacteria</taxon>
        <taxon>Pseudomonadati</taxon>
        <taxon>Pseudomonadota</taxon>
        <taxon>Betaproteobacteria</taxon>
        <taxon>Burkholderiales</taxon>
        <taxon>Oxalobacteraceae</taxon>
        <taxon>Telluria group</taxon>
        <taxon>Massilia</taxon>
    </lineage>
</organism>
<keyword evidence="3 14" id="KW-0479">Metal-binding</keyword>
<feature type="binding site" evidence="14">
    <location>
        <position position="193"/>
    </location>
    <ligand>
        <name>[4Fe-4S] cluster</name>
        <dbReference type="ChEBI" id="CHEBI:49883"/>
    </ligand>
</feature>
<accession>A0A1S2N7S6</accession>
<dbReference type="SUPFAM" id="SSF52402">
    <property type="entry name" value="Adenine nucleotide alpha hydrolases-like"/>
    <property type="match status" value="1"/>
</dbReference>
<dbReference type="GO" id="GO:0043866">
    <property type="term" value="F:adenylyl-sulfate reductase (thioredoxin) activity"/>
    <property type="evidence" value="ECO:0007669"/>
    <property type="project" value="UniProtKB-EC"/>
</dbReference>
<comment type="cofactor">
    <cofactor evidence="14">
        <name>[4Fe-4S] cluster</name>
        <dbReference type="ChEBI" id="CHEBI:49883"/>
    </cofactor>
    <text evidence="14">Binds 1 [4Fe-4S] cluster per subunit.</text>
</comment>
<gene>
    <name evidence="14" type="primary">cysH</name>
    <name evidence="16" type="ORF">LO55_4989</name>
</gene>
<dbReference type="PANTHER" id="PTHR46482">
    <property type="entry name" value="5'-ADENYLYLSULFATE REDUCTASE 3, CHLOROPLASTIC"/>
    <property type="match status" value="1"/>
</dbReference>
<dbReference type="GO" id="GO:0046872">
    <property type="term" value="F:metal ion binding"/>
    <property type="evidence" value="ECO:0007669"/>
    <property type="project" value="UniProtKB-KW"/>
</dbReference>
<evidence type="ECO:0000256" key="6">
    <source>
        <dbReference type="ARBA" id="ARBA00023014"/>
    </source>
</evidence>
<evidence type="ECO:0000313" key="17">
    <source>
        <dbReference type="Proteomes" id="UP000180246"/>
    </source>
</evidence>
<dbReference type="EC" id="1.8.4.10" evidence="9 14"/>
<dbReference type="InterPro" id="IPR002500">
    <property type="entry name" value="PAPS_reduct_dom"/>
</dbReference>
<evidence type="ECO:0000313" key="16">
    <source>
        <dbReference type="EMBL" id="OIJ40654.1"/>
    </source>
</evidence>
<dbReference type="GO" id="GO:0019344">
    <property type="term" value="P:cysteine biosynthetic process"/>
    <property type="evidence" value="ECO:0007669"/>
    <property type="project" value="InterPro"/>
</dbReference>
<keyword evidence="2 14" id="KW-0963">Cytoplasm</keyword>
<dbReference type="InterPro" id="IPR004511">
    <property type="entry name" value="PAPS/APS_Rdtase"/>
</dbReference>
<dbReference type="GO" id="GO:0004604">
    <property type="term" value="F:phosphoadenylyl-sulfate reductase (thioredoxin) activity"/>
    <property type="evidence" value="ECO:0007669"/>
    <property type="project" value="UniProtKB-UniRule"/>
</dbReference>
<comment type="similarity">
    <text evidence="1 14">Belongs to the PAPS reductase family. CysH subfamily.</text>
</comment>
<dbReference type="HAMAP" id="MF_00063">
    <property type="entry name" value="CysH"/>
    <property type="match status" value="1"/>
</dbReference>
<dbReference type="InterPro" id="IPR011798">
    <property type="entry name" value="APS_reductase"/>
</dbReference>
<dbReference type="EMBL" id="JRYB01000001">
    <property type="protein sequence ID" value="OIJ40654.1"/>
    <property type="molecule type" value="Genomic_DNA"/>
</dbReference>
<dbReference type="GO" id="GO:0005737">
    <property type="term" value="C:cytoplasm"/>
    <property type="evidence" value="ECO:0007669"/>
    <property type="project" value="UniProtKB-SubCell"/>
</dbReference>
<dbReference type="Proteomes" id="UP000180246">
    <property type="component" value="Unassembled WGS sequence"/>
</dbReference>
<feature type="domain" description="Phosphoadenosine phosphosulphate reductase" evidence="15">
    <location>
        <begin position="25"/>
        <end position="199"/>
    </location>
</feature>
<evidence type="ECO:0000256" key="5">
    <source>
        <dbReference type="ARBA" id="ARBA00023004"/>
    </source>
</evidence>
<dbReference type="PIRSF" id="PIRSF000857">
    <property type="entry name" value="PAPS_reductase"/>
    <property type="match status" value="1"/>
</dbReference>
<dbReference type="Pfam" id="PF01507">
    <property type="entry name" value="PAPS_reduct"/>
    <property type="match status" value="1"/>
</dbReference>
<reference evidence="16 17" key="1">
    <citation type="submission" date="2014-10" db="EMBL/GenBank/DDBJ databases">
        <authorList>
            <person name="Seo M.-J."/>
            <person name="Seok Y.J."/>
            <person name="Cha I.-T."/>
        </authorList>
    </citation>
    <scope>NUCLEOTIDE SEQUENCE [LARGE SCALE GENOMIC DNA]</scope>
    <source>
        <strain evidence="16 17">NEU</strain>
    </source>
</reference>
<evidence type="ECO:0000256" key="13">
    <source>
        <dbReference type="ARBA" id="ARBA00048441"/>
    </source>
</evidence>
<comment type="catalytic activity">
    <reaction evidence="13 14">
        <text>[thioredoxin]-disulfide + sulfite + AMP + 2 H(+) = adenosine 5'-phosphosulfate + [thioredoxin]-dithiol</text>
        <dbReference type="Rhea" id="RHEA:21976"/>
        <dbReference type="Rhea" id="RHEA-COMP:10698"/>
        <dbReference type="Rhea" id="RHEA-COMP:10700"/>
        <dbReference type="ChEBI" id="CHEBI:15378"/>
        <dbReference type="ChEBI" id="CHEBI:17359"/>
        <dbReference type="ChEBI" id="CHEBI:29950"/>
        <dbReference type="ChEBI" id="CHEBI:50058"/>
        <dbReference type="ChEBI" id="CHEBI:58243"/>
        <dbReference type="ChEBI" id="CHEBI:456215"/>
        <dbReference type="EC" id="1.8.4.10"/>
    </reaction>
</comment>
<dbReference type="CDD" id="cd23945">
    <property type="entry name" value="PAPS_reductase"/>
    <property type="match status" value="1"/>
</dbReference>
<dbReference type="PANTHER" id="PTHR46482:SF9">
    <property type="entry name" value="5'-ADENYLYLSULFATE REDUCTASE 1, CHLOROPLASTIC"/>
    <property type="match status" value="1"/>
</dbReference>
<feature type="binding site" evidence="14">
    <location>
        <position position="110"/>
    </location>
    <ligand>
        <name>[4Fe-4S] cluster</name>
        <dbReference type="ChEBI" id="CHEBI:49883"/>
    </ligand>
</feature>
<comment type="caution">
    <text evidence="16">The sequence shown here is derived from an EMBL/GenBank/DDBJ whole genome shotgun (WGS) entry which is preliminary data.</text>
</comment>
<dbReference type="AlphaFoldDB" id="A0A1S2N7S6"/>
<dbReference type="RefSeq" id="WP_071363480.1">
    <property type="nucleotide sequence ID" value="NZ_JRYB01000001.1"/>
</dbReference>
<keyword evidence="4 14" id="KW-0560">Oxidoreductase</keyword>
<feature type="binding site" evidence="14">
    <location>
        <position position="111"/>
    </location>
    <ligand>
        <name>[4Fe-4S] cluster</name>
        <dbReference type="ChEBI" id="CHEBI:49883"/>
    </ligand>
</feature>
<protein>
    <recommendedName>
        <fullName evidence="10 14">Adenosine 5'-phosphosulfate reductase</fullName>
        <shortName evidence="14">APS reductase</shortName>
        <ecNumber evidence="9 14">1.8.4.10</ecNumber>
    </recommendedName>
    <alternativeName>
        <fullName evidence="12 14">5'-adenylylsulfate reductase</fullName>
    </alternativeName>
    <alternativeName>
        <fullName evidence="11 14">Thioredoxin-dependent 5'-adenylylsulfate reductase</fullName>
    </alternativeName>
</protein>
<evidence type="ECO:0000256" key="8">
    <source>
        <dbReference type="ARBA" id="ARBA00024327"/>
    </source>
</evidence>